<dbReference type="Pfam" id="PF07681">
    <property type="entry name" value="DoxX"/>
    <property type="match status" value="1"/>
</dbReference>
<reference evidence="6" key="1">
    <citation type="submission" date="2016-10" db="EMBL/GenBank/DDBJ databases">
        <authorList>
            <person name="Varghese N."/>
            <person name="Submissions S."/>
        </authorList>
    </citation>
    <scope>NUCLEOTIDE SEQUENCE [LARGE SCALE GENOMIC DNA]</scope>
    <source>
        <strain evidence="6">DSM 45245</strain>
    </source>
</reference>
<accession>A0A1H3HTW4</accession>
<dbReference type="InterPro" id="IPR032808">
    <property type="entry name" value="DoxX"/>
</dbReference>
<comment type="subcellular location">
    <subcellularLocation>
        <location evidence="1">Membrane</location>
        <topology evidence="1">Multi-pass membrane protein</topology>
    </subcellularLocation>
</comment>
<evidence type="ECO:0000313" key="6">
    <source>
        <dbReference type="Proteomes" id="UP000242415"/>
    </source>
</evidence>
<keyword evidence="4" id="KW-0472">Membrane</keyword>
<keyword evidence="2" id="KW-0812">Transmembrane</keyword>
<evidence type="ECO:0000256" key="1">
    <source>
        <dbReference type="ARBA" id="ARBA00004141"/>
    </source>
</evidence>
<protein>
    <submittedName>
        <fullName evidence="5">DoxX protein</fullName>
    </submittedName>
</protein>
<name>A0A1H3HTW4_9ACTN</name>
<dbReference type="Proteomes" id="UP000242415">
    <property type="component" value="Unassembled WGS sequence"/>
</dbReference>
<keyword evidence="6" id="KW-1185">Reference proteome</keyword>
<sequence length="181" mass="19286">MTPVRTAARALLSGIFVVSGARALANPEQLLPRAKRVTDRVSPLLQKLDARLPSDGRTLVQINGAAQLVGGVLLATGHATRPAAAVLAGSLVPTTMAGHPFWTVDDRVERQTQQIHFLKNLGLLGGLLLAAADTEGRPGLRWRTTHAVDDGRRALRRTVRSAKRDARIAVRSAAAARHLPG</sequence>
<evidence type="ECO:0000256" key="2">
    <source>
        <dbReference type="ARBA" id="ARBA00022692"/>
    </source>
</evidence>
<dbReference type="AlphaFoldDB" id="A0A1H3HTW4"/>
<dbReference type="EMBL" id="FNPH01000001">
    <property type="protein sequence ID" value="SDY18194.1"/>
    <property type="molecule type" value="Genomic_DNA"/>
</dbReference>
<dbReference type="STRING" id="405436.SAMN05444365_101963"/>
<evidence type="ECO:0000256" key="3">
    <source>
        <dbReference type="ARBA" id="ARBA00022989"/>
    </source>
</evidence>
<keyword evidence="3" id="KW-1133">Transmembrane helix</keyword>
<organism evidence="5 6">
    <name type="scientific">Micromonospora pattaloongensis</name>
    <dbReference type="NCBI Taxonomy" id="405436"/>
    <lineage>
        <taxon>Bacteria</taxon>
        <taxon>Bacillati</taxon>
        <taxon>Actinomycetota</taxon>
        <taxon>Actinomycetes</taxon>
        <taxon>Micromonosporales</taxon>
        <taxon>Micromonosporaceae</taxon>
        <taxon>Micromonospora</taxon>
    </lineage>
</organism>
<dbReference type="GO" id="GO:0016020">
    <property type="term" value="C:membrane"/>
    <property type="evidence" value="ECO:0007669"/>
    <property type="project" value="UniProtKB-SubCell"/>
</dbReference>
<proteinExistence type="predicted"/>
<dbReference type="OrthoDB" id="329282at2"/>
<gene>
    <name evidence="5" type="ORF">SAMN05444365_101963</name>
</gene>
<evidence type="ECO:0000313" key="5">
    <source>
        <dbReference type="EMBL" id="SDY18194.1"/>
    </source>
</evidence>
<dbReference type="RefSeq" id="WP_091551773.1">
    <property type="nucleotide sequence ID" value="NZ_FNPH01000001.1"/>
</dbReference>
<evidence type="ECO:0000256" key="4">
    <source>
        <dbReference type="ARBA" id="ARBA00023136"/>
    </source>
</evidence>